<feature type="region of interest" description="Disordered" evidence="3">
    <location>
        <begin position="265"/>
        <end position="303"/>
    </location>
</feature>
<feature type="region of interest" description="Disordered" evidence="3">
    <location>
        <begin position="490"/>
        <end position="510"/>
    </location>
</feature>
<name>A0A226NCB7_CALSU</name>
<reference evidence="4 5" key="1">
    <citation type="submission" date="2016-07" db="EMBL/GenBank/DDBJ databases">
        <title>Disparate Historic Effective Population Sizes Predicted by Modern Levels of Genome Diversity for the Scaled Quail (Callipepla squamata) and the Northern Bobwhite (Colinus virginianus): Inferences from First and Second Generation Draft Genome Assemblies for Sympatric New World Quail.</title>
        <authorList>
            <person name="Oldeschulte D.L."/>
            <person name="Halley Y.A."/>
            <person name="Bhattarai E.K."/>
            <person name="Brashear W.A."/>
            <person name="Hill J."/>
            <person name="Metz R.P."/>
            <person name="Johnson C.D."/>
            <person name="Rollins D."/>
            <person name="Peterson M.J."/>
            <person name="Bickhart D.M."/>
            <person name="Decker J.E."/>
            <person name="Seabury C.M."/>
        </authorList>
    </citation>
    <scope>NUCLEOTIDE SEQUENCE [LARGE SCALE GENOMIC DNA]</scope>
    <source>
        <strain evidence="4 5">Texas</strain>
        <tissue evidence="4">Leg muscle</tissue>
    </source>
</reference>
<feature type="compositionally biased region" description="Gly residues" evidence="3">
    <location>
        <begin position="497"/>
        <end position="510"/>
    </location>
</feature>
<gene>
    <name evidence="4" type="ORF">ASZ78_001560</name>
</gene>
<dbReference type="AlphaFoldDB" id="A0A226NCB7"/>
<dbReference type="OrthoDB" id="10261302at2759"/>
<keyword evidence="2" id="KW-0040">ANK repeat</keyword>
<sequence length="536" mass="57706">MQRGEPPLPELKLRRPVQRGRIPAPFMDPGAAAEPAESWKDPHGTAAADPLDVDALVPTHDERGRAIPEWKRQVMVRRLRARLEDEAPMCEQVGPGRGRDAAARLASPWPDGIPPQEPGAWRFSPSHEAVLGPFGELLTEADLQQLERAVESLRLRRRGEAYQGELQRLARELRALLPSPLLSITVHSPPPAPGQPLPLWCGRLAGVVGSLEALLANADGARGGPAPAPQRAPLPAAPRTPSGSLAQREIRQCGVSVSSLRGAFERPCGGDGEPGTATEAASDSGISCEGAPSEGSGSPVPESAGLRKERIVLLFLSHWKRSAGGLNAWAAACRALQERRGTAGAAGPEPARRGRPSRHCSAVQQLLGSWRDAAACPPPPPPPAAAGAPLSPEQFVRRADGTPVDYDGLTLELFMLGYFRILELELPPEERRGRHLLCFEVFDHLGRHGWDAARSFHRAVTDEIAAGRRGWADGFDDIKERFFGSADGSAWRAAGETGDGPRGSAPGGGQEEICRYIDRSFAFWKEKEAEIFSFEE</sequence>
<feature type="region of interest" description="Disordered" evidence="3">
    <location>
        <begin position="220"/>
        <end position="247"/>
    </location>
</feature>
<evidence type="ECO:0008006" key="6">
    <source>
        <dbReference type="Google" id="ProtNLM"/>
    </source>
</evidence>
<keyword evidence="1" id="KW-0677">Repeat</keyword>
<dbReference type="PANTHER" id="PTHR24153">
    <property type="entry name" value="ESPIN"/>
    <property type="match status" value="1"/>
</dbReference>
<dbReference type="STRING" id="9009.A0A226NCB7"/>
<comment type="caution">
    <text evidence="4">The sequence shown here is derived from an EMBL/GenBank/DDBJ whole genome shotgun (WGS) entry which is preliminary data.</text>
</comment>
<dbReference type="Proteomes" id="UP000198323">
    <property type="component" value="Unassembled WGS sequence"/>
</dbReference>
<dbReference type="PANTHER" id="PTHR24153:SF0">
    <property type="entry name" value="ESPIN-LIKE PROTEIN"/>
    <property type="match status" value="1"/>
</dbReference>
<protein>
    <recommendedName>
        <fullName evidence="6">Espin-like protein</fullName>
    </recommendedName>
</protein>
<accession>A0A226NCB7</accession>
<evidence type="ECO:0000256" key="2">
    <source>
        <dbReference type="ARBA" id="ARBA00023043"/>
    </source>
</evidence>
<evidence type="ECO:0000256" key="3">
    <source>
        <dbReference type="SAM" id="MobiDB-lite"/>
    </source>
</evidence>
<evidence type="ECO:0000313" key="5">
    <source>
        <dbReference type="Proteomes" id="UP000198323"/>
    </source>
</evidence>
<dbReference type="EMBL" id="MCFN01000098">
    <property type="protein sequence ID" value="OXB65253.1"/>
    <property type="molecule type" value="Genomic_DNA"/>
</dbReference>
<evidence type="ECO:0000313" key="4">
    <source>
        <dbReference type="EMBL" id="OXB65253.1"/>
    </source>
</evidence>
<dbReference type="GO" id="GO:0005737">
    <property type="term" value="C:cytoplasm"/>
    <property type="evidence" value="ECO:0007669"/>
    <property type="project" value="TreeGrafter"/>
</dbReference>
<feature type="compositionally biased region" description="Low complexity" evidence="3">
    <location>
        <begin position="289"/>
        <end position="303"/>
    </location>
</feature>
<dbReference type="GO" id="GO:0051015">
    <property type="term" value="F:actin filament binding"/>
    <property type="evidence" value="ECO:0007669"/>
    <property type="project" value="TreeGrafter"/>
</dbReference>
<keyword evidence="5" id="KW-1185">Reference proteome</keyword>
<proteinExistence type="predicted"/>
<dbReference type="InterPro" id="IPR052420">
    <property type="entry name" value="Espin/Espin-like"/>
</dbReference>
<dbReference type="GO" id="GO:0051017">
    <property type="term" value="P:actin filament bundle assembly"/>
    <property type="evidence" value="ECO:0007669"/>
    <property type="project" value="TreeGrafter"/>
</dbReference>
<evidence type="ECO:0000256" key="1">
    <source>
        <dbReference type="ARBA" id="ARBA00022737"/>
    </source>
</evidence>
<feature type="compositionally biased region" description="Pro residues" evidence="3">
    <location>
        <begin position="226"/>
        <end position="238"/>
    </location>
</feature>
<feature type="region of interest" description="Disordered" evidence="3">
    <location>
        <begin position="1"/>
        <end position="47"/>
    </location>
</feature>
<organism evidence="4 5">
    <name type="scientific">Callipepla squamata</name>
    <name type="common">Scaled quail</name>
    <dbReference type="NCBI Taxonomy" id="9009"/>
    <lineage>
        <taxon>Eukaryota</taxon>
        <taxon>Metazoa</taxon>
        <taxon>Chordata</taxon>
        <taxon>Craniata</taxon>
        <taxon>Vertebrata</taxon>
        <taxon>Euteleostomi</taxon>
        <taxon>Archelosauria</taxon>
        <taxon>Archosauria</taxon>
        <taxon>Dinosauria</taxon>
        <taxon>Saurischia</taxon>
        <taxon>Theropoda</taxon>
        <taxon>Coelurosauria</taxon>
        <taxon>Aves</taxon>
        <taxon>Neognathae</taxon>
        <taxon>Galloanserae</taxon>
        <taxon>Galliformes</taxon>
        <taxon>Odontophoridae</taxon>
        <taxon>Callipepla</taxon>
    </lineage>
</organism>